<gene>
    <name evidence="5" type="ORF">LAESUDRAFT_723403</name>
</gene>
<dbReference type="AlphaFoldDB" id="A0A165F7F1"/>
<dbReference type="InterPro" id="IPR051104">
    <property type="entry name" value="FAD_monoxygenase"/>
</dbReference>
<organism evidence="5 6">
    <name type="scientific">Laetiporus sulphureus 93-53</name>
    <dbReference type="NCBI Taxonomy" id="1314785"/>
    <lineage>
        <taxon>Eukaryota</taxon>
        <taxon>Fungi</taxon>
        <taxon>Dikarya</taxon>
        <taxon>Basidiomycota</taxon>
        <taxon>Agaricomycotina</taxon>
        <taxon>Agaricomycetes</taxon>
        <taxon>Polyporales</taxon>
        <taxon>Laetiporus</taxon>
    </lineage>
</organism>
<dbReference type="InterPro" id="IPR036188">
    <property type="entry name" value="FAD/NAD-bd_sf"/>
</dbReference>
<dbReference type="Gene3D" id="3.50.50.60">
    <property type="entry name" value="FAD/NAD(P)-binding domain"/>
    <property type="match status" value="1"/>
</dbReference>
<dbReference type="SUPFAM" id="SSF51905">
    <property type="entry name" value="FAD/NAD(P)-binding domain"/>
    <property type="match status" value="1"/>
</dbReference>
<dbReference type="GO" id="GO:0016491">
    <property type="term" value="F:oxidoreductase activity"/>
    <property type="evidence" value="ECO:0007669"/>
    <property type="project" value="UniProtKB-KW"/>
</dbReference>
<dbReference type="RefSeq" id="XP_040766273.1">
    <property type="nucleotide sequence ID" value="XM_040908410.1"/>
</dbReference>
<dbReference type="InterPro" id="IPR002938">
    <property type="entry name" value="FAD-bd"/>
</dbReference>
<proteinExistence type="predicted"/>
<keyword evidence="6" id="KW-1185">Reference proteome</keyword>
<keyword evidence="1" id="KW-0285">Flavoprotein</keyword>
<dbReference type="OrthoDB" id="417877at2759"/>
<evidence type="ECO:0000256" key="1">
    <source>
        <dbReference type="ARBA" id="ARBA00022630"/>
    </source>
</evidence>
<evidence type="ECO:0000256" key="3">
    <source>
        <dbReference type="ARBA" id="ARBA00023002"/>
    </source>
</evidence>
<dbReference type="GeneID" id="63825439"/>
<dbReference type="InParanoid" id="A0A165F7F1"/>
<feature type="domain" description="FAD-binding" evidence="4">
    <location>
        <begin position="13"/>
        <end position="374"/>
    </location>
</feature>
<dbReference type="GO" id="GO:0044550">
    <property type="term" value="P:secondary metabolite biosynthetic process"/>
    <property type="evidence" value="ECO:0007669"/>
    <property type="project" value="TreeGrafter"/>
</dbReference>
<protein>
    <submittedName>
        <fullName evidence="5">FAD/NAD(P)-binding domain-containing protein</fullName>
    </submittedName>
</protein>
<evidence type="ECO:0000313" key="6">
    <source>
        <dbReference type="Proteomes" id="UP000076871"/>
    </source>
</evidence>
<keyword evidence="3" id="KW-0560">Oxidoreductase</keyword>
<evidence type="ECO:0000259" key="4">
    <source>
        <dbReference type="Pfam" id="PF01494"/>
    </source>
</evidence>
<dbReference type="PANTHER" id="PTHR46720">
    <property type="entry name" value="HYDROXYLASE, PUTATIVE (AFU_ORTHOLOGUE AFUA_3G01460)-RELATED"/>
    <property type="match status" value="1"/>
</dbReference>
<dbReference type="EMBL" id="KV427614">
    <property type="protein sequence ID" value="KZT08533.1"/>
    <property type="molecule type" value="Genomic_DNA"/>
</dbReference>
<dbReference type="SUPFAM" id="SSF54373">
    <property type="entry name" value="FAD-linked reductases, C-terminal domain"/>
    <property type="match status" value="1"/>
</dbReference>
<name>A0A165F7F1_9APHY</name>
<dbReference type="STRING" id="1314785.A0A165F7F1"/>
<evidence type="ECO:0000313" key="5">
    <source>
        <dbReference type="EMBL" id="KZT08533.1"/>
    </source>
</evidence>
<dbReference type="GO" id="GO:0071949">
    <property type="term" value="F:FAD binding"/>
    <property type="evidence" value="ECO:0007669"/>
    <property type="project" value="InterPro"/>
</dbReference>
<reference evidence="5 6" key="1">
    <citation type="journal article" date="2016" name="Mol. Biol. Evol.">
        <title>Comparative Genomics of Early-Diverging Mushroom-Forming Fungi Provides Insights into the Origins of Lignocellulose Decay Capabilities.</title>
        <authorList>
            <person name="Nagy L.G."/>
            <person name="Riley R."/>
            <person name="Tritt A."/>
            <person name="Adam C."/>
            <person name="Daum C."/>
            <person name="Floudas D."/>
            <person name="Sun H."/>
            <person name="Yadav J.S."/>
            <person name="Pangilinan J."/>
            <person name="Larsson K.H."/>
            <person name="Matsuura K."/>
            <person name="Barry K."/>
            <person name="Labutti K."/>
            <person name="Kuo R."/>
            <person name="Ohm R.A."/>
            <person name="Bhattacharya S.S."/>
            <person name="Shirouzu T."/>
            <person name="Yoshinaga Y."/>
            <person name="Martin F.M."/>
            <person name="Grigoriev I.V."/>
            <person name="Hibbett D.S."/>
        </authorList>
    </citation>
    <scope>NUCLEOTIDE SEQUENCE [LARGE SCALE GENOMIC DNA]</scope>
    <source>
        <strain evidence="5 6">93-53</strain>
    </source>
</reference>
<dbReference type="Pfam" id="PF01494">
    <property type="entry name" value="FAD_binding_3"/>
    <property type="match status" value="1"/>
</dbReference>
<keyword evidence="2" id="KW-0274">FAD</keyword>
<dbReference type="PRINTS" id="PR00420">
    <property type="entry name" value="RNGMNOXGNASE"/>
</dbReference>
<sequence>MQASAETNLSQRLKVAIVGGGVCGLTCAIALARVGIRAEIFEAAPHFGEIGAGIGIGPNAARVFESIGVLDEVCMRTQEPRLNMRTFLFISGQEGHELLYEYPGTERDSGLGAYRPSLLDALVRFVDPSATHFNRRCTSYSTSESNPRQTTLHFSDGMTYDADVVIGADGIKSSIRASMLGEATRQPVYSNTVCYRGLIPIEKAKAAGVKSDFSSGRPVCYMGKDKHIIVLGIKGGTILNIVAFSADHEAPIGSISLPAGESWVNEVSQDEMLQVYEGWGSEVTNLLKCLERPSKWSINFVHPALDSYVKGRVALIGDAAHAMLPHLGAGAGQGLEDAYLLAQLLGHPQTNPSNIEIVLQAYDRLRRPRAQMVWNGSMRAGEIYDGWGEHGLSAEGVEQDIKRMWDPVWHHDINDDVRDAVEGLKDAGVLA</sequence>
<accession>A0A165F7F1</accession>
<evidence type="ECO:0000256" key="2">
    <source>
        <dbReference type="ARBA" id="ARBA00022827"/>
    </source>
</evidence>
<dbReference type="Proteomes" id="UP000076871">
    <property type="component" value="Unassembled WGS sequence"/>
</dbReference>
<dbReference type="PANTHER" id="PTHR46720:SF3">
    <property type="entry name" value="FAD-BINDING DOMAIN-CONTAINING PROTEIN-RELATED"/>
    <property type="match status" value="1"/>
</dbReference>